<dbReference type="EMBL" id="BORT01000006">
    <property type="protein sequence ID" value="GIO47078.1"/>
    <property type="molecule type" value="Genomic_DNA"/>
</dbReference>
<accession>A0A919YCA1</accession>
<proteinExistence type="predicted"/>
<dbReference type="Proteomes" id="UP000682811">
    <property type="component" value="Unassembled WGS sequence"/>
</dbReference>
<keyword evidence="2" id="KW-1185">Reference proteome</keyword>
<gene>
    <name evidence="1" type="ORF">J34TS1_18430</name>
</gene>
<dbReference type="AlphaFoldDB" id="A0A919YCA1"/>
<protein>
    <submittedName>
        <fullName evidence="1">Uncharacterized protein</fullName>
    </submittedName>
</protein>
<organism evidence="1 2">
    <name type="scientific">Paenibacillus azoreducens</name>
    <dbReference type="NCBI Taxonomy" id="116718"/>
    <lineage>
        <taxon>Bacteria</taxon>
        <taxon>Bacillati</taxon>
        <taxon>Bacillota</taxon>
        <taxon>Bacilli</taxon>
        <taxon>Bacillales</taxon>
        <taxon>Paenibacillaceae</taxon>
        <taxon>Paenibacillus</taxon>
    </lineage>
</organism>
<reference evidence="1 2" key="1">
    <citation type="submission" date="2021-03" db="EMBL/GenBank/DDBJ databases">
        <title>Antimicrobial resistance genes in bacteria isolated from Japanese honey, and their potential for conferring macrolide and lincosamide resistance in the American foulbrood pathogen Paenibacillus larvae.</title>
        <authorList>
            <person name="Okamoto M."/>
            <person name="Kumagai M."/>
            <person name="Kanamori H."/>
            <person name="Takamatsu D."/>
        </authorList>
    </citation>
    <scope>NUCLEOTIDE SEQUENCE [LARGE SCALE GENOMIC DNA]</scope>
    <source>
        <strain evidence="1 2">J34TS1</strain>
    </source>
</reference>
<name>A0A919YCA1_9BACL</name>
<comment type="caution">
    <text evidence="1">The sequence shown here is derived from an EMBL/GenBank/DDBJ whole genome shotgun (WGS) entry which is preliminary data.</text>
</comment>
<evidence type="ECO:0000313" key="1">
    <source>
        <dbReference type="EMBL" id="GIO47078.1"/>
    </source>
</evidence>
<sequence>MQLTKPELVDLLIRMEQYIAYQNHYWLKREFVKTQLEIDLECSIDDLNAEKDSIIFVEAKENPGRRPFPRKAHFSKLCLWENQL</sequence>
<evidence type="ECO:0000313" key="2">
    <source>
        <dbReference type="Proteomes" id="UP000682811"/>
    </source>
</evidence>